<comment type="caution">
    <text evidence="2">The sequence shown here is derived from an EMBL/GenBank/DDBJ whole genome shotgun (WGS) entry which is preliminary data.</text>
</comment>
<dbReference type="InterPro" id="IPR019734">
    <property type="entry name" value="TPR_rpt"/>
</dbReference>
<evidence type="ECO:0000259" key="1">
    <source>
        <dbReference type="Pfam" id="PF12770"/>
    </source>
</evidence>
<dbReference type="Proteomes" id="UP000636960">
    <property type="component" value="Unassembled WGS sequence"/>
</dbReference>
<dbReference type="SUPFAM" id="SSF48452">
    <property type="entry name" value="TPR-like"/>
    <property type="match status" value="2"/>
</dbReference>
<accession>A0A919K3E6</accession>
<dbReference type="PANTHER" id="PTHR10098:SF108">
    <property type="entry name" value="TETRATRICOPEPTIDE REPEAT PROTEIN 28"/>
    <property type="match status" value="1"/>
</dbReference>
<dbReference type="InterPro" id="IPR024983">
    <property type="entry name" value="CHAT_dom"/>
</dbReference>
<organism evidence="2 3">
    <name type="scientific">Paractinoplanes rishiriensis</name>
    <dbReference type="NCBI Taxonomy" id="1050105"/>
    <lineage>
        <taxon>Bacteria</taxon>
        <taxon>Bacillati</taxon>
        <taxon>Actinomycetota</taxon>
        <taxon>Actinomycetes</taxon>
        <taxon>Micromonosporales</taxon>
        <taxon>Micromonosporaceae</taxon>
        <taxon>Paractinoplanes</taxon>
    </lineage>
</organism>
<dbReference type="EMBL" id="BOMV01000078">
    <property type="protein sequence ID" value="GIF00036.1"/>
    <property type="molecule type" value="Genomic_DNA"/>
</dbReference>
<dbReference type="AlphaFoldDB" id="A0A919K3E6"/>
<dbReference type="Pfam" id="PF13424">
    <property type="entry name" value="TPR_12"/>
    <property type="match status" value="1"/>
</dbReference>
<dbReference type="InterPro" id="IPR011990">
    <property type="entry name" value="TPR-like_helical_dom_sf"/>
</dbReference>
<dbReference type="Gene3D" id="1.25.40.10">
    <property type="entry name" value="Tetratricopeptide repeat domain"/>
    <property type="match status" value="2"/>
</dbReference>
<dbReference type="SMART" id="SM00028">
    <property type="entry name" value="TPR"/>
    <property type="match status" value="5"/>
</dbReference>
<dbReference type="Pfam" id="PF12770">
    <property type="entry name" value="CHAT"/>
    <property type="match status" value="1"/>
</dbReference>
<keyword evidence="3" id="KW-1185">Reference proteome</keyword>
<evidence type="ECO:0000313" key="3">
    <source>
        <dbReference type="Proteomes" id="UP000636960"/>
    </source>
</evidence>
<proteinExistence type="predicted"/>
<feature type="domain" description="CHAT" evidence="1">
    <location>
        <begin position="653"/>
        <end position="860"/>
    </location>
</feature>
<name>A0A919K3E6_9ACTN</name>
<protein>
    <submittedName>
        <fullName evidence="2">CHAT domain-containing protein</fullName>
    </submittedName>
</protein>
<reference evidence="2" key="1">
    <citation type="submission" date="2021-01" db="EMBL/GenBank/DDBJ databases">
        <title>Whole genome shotgun sequence of Actinoplanes rishiriensis NBRC 108556.</title>
        <authorList>
            <person name="Komaki H."/>
            <person name="Tamura T."/>
        </authorList>
    </citation>
    <scope>NUCLEOTIDE SEQUENCE</scope>
    <source>
        <strain evidence="2">NBRC 108556</strain>
    </source>
</reference>
<sequence>MTQYAAAGYDNSAMDPIERLRAELNRDPSAVADAAGALVDAARQAGDATALGRVLAVRGRARRYLGQIDLAVTDLTRAIAAAQDGGDDDVTADAHIGLALALVFAGRPADAFGHLDQAHRIGSATLRAYAALQRCVIHQRVGDHKAALAGFEAVLPALRALDLRTDIAKVLVNRGVLLINLGDCDGAVSDYTEAAALFEAEEQPFGVAETEHGLGWAHARRGDLPRALSHLDRAAELFHKLGHAALEVDVDRIEVLLAAGLGGPATDLAVATAERLTAAGNQGHAAETWLLCARAAQLDGDHTAATRYAERARASFAKQGSVGWERTARLEVLRAAAGTINAGAGARRAAGGGTGAGAVHELRALGAELDAGGNARGAATAYGLAAVAACEAGDRELAAALSAECAKRSGRLGILEVRMLASYAGARCALLVGDRNAAARRIRAGLAHLHRHRATLAATDARASVAVHAAHLTSLGLRLAMQHRSPAALLRRMEQARAGATLWLPSRPPEQPELAADLAALRAVVSRLRERESAGADTADLLRRQRELEHAVHRRQLRATAARDKPQGEEPGVADLRCQLRGRTLISIAEIDGQLVGVRIDDRRPHVATLGPASIVYSAAAAITSALRCHDSRRDLLRRATLMIDRAVSPLLTGDGPLVLVVPAALHAVPWHLLPCLERKPVALAPSVTWWYHAEKAADDDGGVIAVSGPHLAEADREAAAVAGHYPQATLLTGASATTSAVLAAISTARVAHLACHGVVRHDNPLWSALELSDGPLYAYDLERLPRTPPLVVLSGCHTGVGVRAGDALLGLATALLVHGTRRLVAAVCALPDTPRTAAMMAALHARVAAGASPASALAELAAEDDAAAYLSCFGTT</sequence>
<dbReference type="PANTHER" id="PTHR10098">
    <property type="entry name" value="RAPSYN-RELATED"/>
    <property type="match status" value="1"/>
</dbReference>
<evidence type="ECO:0000313" key="2">
    <source>
        <dbReference type="EMBL" id="GIF00036.1"/>
    </source>
</evidence>
<gene>
    <name evidence="2" type="ORF">Ari01nite_75000</name>
</gene>